<dbReference type="GO" id="GO:0042101">
    <property type="term" value="C:T cell receptor complex"/>
    <property type="evidence" value="ECO:0007669"/>
    <property type="project" value="UniProtKB-KW"/>
</dbReference>
<dbReference type="InterPro" id="IPR036179">
    <property type="entry name" value="Ig-like_dom_sf"/>
</dbReference>
<evidence type="ECO:0000256" key="2">
    <source>
        <dbReference type="ARBA" id="ARBA00023130"/>
    </source>
</evidence>
<dbReference type="InterPro" id="IPR013783">
    <property type="entry name" value="Ig-like_fold"/>
</dbReference>
<dbReference type="AlphaFoldDB" id="A0A8C2I680"/>
<name>A0A8C2I680_CYPCA</name>
<dbReference type="InterPro" id="IPR051287">
    <property type="entry name" value="TCR_variable_region"/>
</dbReference>
<dbReference type="SMART" id="SM00406">
    <property type="entry name" value="IGv"/>
    <property type="match status" value="1"/>
</dbReference>
<dbReference type="Proteomes" id="UP000694701">
    <property type="component" value="Unplaced"/>
</dbReference>
<dbReference type="Ensembl" id="ENSCCRT00020082386.1">
    <property type="protein sequence ID" value="ENSCCRP00020075123.1"/>
    <property type="gene ID" value="ENSCCRG00020034993.1"/>
</dbReference>
<protein>
    <submittedName>
        <fullName evidence="6">T-cell receptor alpha/delta variable 29.0</fullName>
    </submittedName>
</protein>
<accession>A0A8C2I680</accession>
<dbReference type="PANTHER" id="PTHR19367">
    <property type="entry name" value="T-CELL RECEPTOR ALPHA CHAIN V REGION"/>
    <property type="match status" value="1"/>
</dbReference>
<sequence length="140" mass="15974">MCAWITFLLILFSFSLECRGENSVTQPRKVQTATAGETVTIDCTYKTNAFPTLYWYQYKVNQAPKYMLKRYAGSSDEDEDFKERFNATLQTSSTSVSLTIHDVRVSDSAVYYCALQPTVTETHSTLIQKHNFKIAHKCST</sequence>
<evidence type="ECO:0000256" key="1">
    <source>
        <dbReference type="ARBA" id="ARBA00022729"/>
    </source>
</evidence>
<evidence type="ECO:0000313" key="7">
    <source>
        <dbReference type="Proteomes" id="UP000694701"/>
    </source>
</evidence>
<keyword evidence="5" id="KW-1279">T cell receptor</keyword>
<dbReference type="InterPro" id="IPR007110">
    <property type="entry name" value="Ig-like_dom"/>
</dbReference>
<dbReference type="PANTHER" id="PTHR19367:SF18">
    <property type="entry name" value="T CELL RECEPTOR ALPHA VARIABLE 16"/>
    <property type="match status" value="1"/>
</dbReference>
<dbReference type="SUPFAM" id="SSF48726">
    <property type="entry name" value="Immunoglobulin"/>
    <property type="match status" value="1"/>
</dbReference>
<reference evidence="6" key="1">
    <citation type="submission" date="2025-08" db="UniProtKB">
        <authorList>
            <consortium name="Ensembl"/>
        </authorList>
    </citation>
    <scope>IDENTIFICATION</scope>
</reference>
<dbReference type="InterPro" id="IPR003599">
    <property type="entry name" value="Ig_sub"/>
</dbReference>
<dbReference type="PROSITE" id="PS50835">
    <property type="entry name" value="IG_LIKE"/>
    <property type="match status" value="1"/>
</dbReference>
<evidence type="ECO:0000256" key="5">
    <source>
        <dbReference type="ARBA" id="ARBA00043266"/>
    </source>
</evidence>
<dbReference type="Gene3D" id="2.60.40.10">
    <property type="entry name" value="Immunoglobulins"/>
    <property type="match status" value="1"/>
</dbReference>
<proteinExistence type="predicted"/>
<keyword evidence="5" id="KW-0391">Immunity</keyword>
<keyword evidence="3" id="KW-0675">Receptor</keyword>
<dbReference type="InterPro" id="IPR013106">
    <property type="entry name" value="Ig_V-set"/>
</dbReference>
<dbReference type="Pfam" id="PF07686">
    <property type="entry name" value="V-set"/>
    <property type="match status" value="1"/>
</dbReference>
<organism evidence="6 7">
    <name type="scientific">Cyprinus carpio</name>
    <name type="common">Common carp</name>
    <dbReference type="NCBI Taxonomy" id="7962"/>
    <lineage>
        <taxon>Eukaryota</taxon>
        <taxon>Metazoa</taxon>
        <taxon>Chordata</taxon>
        <taxon>Craniata</taxon>
        <taxon>Vertebrata</taxon>
        <taxon>Euteleostomi</taxon>
        <taxon>Actinopterygii</taxon>
        <taxon>Neopterygii</taxon>
        <taxon>Teleostei</taxon>
        <taxon>Ostariophysi</taxon>
        <taxon>Cypriniformes</taxon>
        <taxon>Cyprinidae</taxon>
        <taxon>Cyprininae</taxon>
        <taxon>Cyprinus</taxon>
    </lineage>
</organism>
<evidence type="ECO:0000256" key="4">
    <source>
        <dbReference type="ARBA" id="ARBA00023319"/>
    </source>
</evidence>
<keyword evidence="2" id="KW-1064">Adaptive immunity</keyword>
<keyword evidence="4" id="KW-0393">Immunoglobulin domain</keyword>
<evidence type="ECO:0000256" key="3">
    <source>
        <dbReference type="ARBA" id="ARBA00023170"/>
    </source>
</evidence>
<keyword evidence="1" id="KW-0732">Signal</keyword>
<dbReference type="GO" id="GO:0002250">
    <property type="term" value="P:adaptive immune response"/>
    <property type="evidence" value="ECO:0007669"/>
    <property type="project" value="UniProtKB-KW"/>
</dbReference>
<dbReference type="OMA" id="MMANDKE"/>
<evidence type="ECO:0000313" key="6">
    <source>
        <dbReference type="Ensembl" id="ENSCCRP00020075123.1"/>
    </source>
</evidence>
<dbReference type="SMART" id="SM00409">
    <property type="entry name" value="IG"/>
    <property type="match status" value="1"/>
</dbReference>